<feature type="domain" description="N-acetyltransferase" evidence="1">
    <location>
        <begin position="34"/>
        <end position="137"/>
    </location>
</feature>
<comment type="caution">
    <text evidence="2">The sequence shown here is derived from an EMBL/GenBank/DDBJ whole genome shotgun (WGS) entry which is preliminary data.</text>
</comment>
<dbReference type="GO" id="GO:0016747">
    <property type="term" value="F:acyltransferase activity, transferring groups other than amino-acyl groups"/>
    <property type="evidence" value="ECO:0007669"/>
    <property type="project" value="InterPro"/>
</dbReference>
<dbReference type="InterPro" id="IPR000182">
    <property type="entry name" value="GNAT_dom"/>
</dbReference>
<dbReference type="RefSeq" id="WP_193916300.1">
    <property type="nucleotide sequence ID" value="NZ_JADEWL010000003.1"/>
</dbReference>
<dbReference type="Gene3D" id="3.40.630.30">
    <property type="match status" value="1"/>
</dbReference>
<dbReference type="InterPro" id="IPR016181">
    <property type="entry name" value="Acyl_CoA_acyltransferase"/>
</dbReference>
<sequence>MSYLFSPMNEENARIIVNWRYHESLNFYNHNLYQIEETVQEFVNPKNAYYSIFNNYHELVAYCCFGADARVKGGNYDIEALDIGFGMCPNLTRRGITLRIINAVFDFAQSNFSTTLFRVTVAEFNHQALRICQKAGFVQVQKFQREQDGIYFLVLLLKR</sequence>
<reference evidence="2" key="1">
    <citation type="submission" date="2020-10" db="EMBL/GenBank/DDBJ databases">
        <authorList>
            <person name="Castelo-Branco R."/>
            <person name="Eusebio N."/>
            <person name="Adriana R."/>
            <person name="Vieira A."/>
            <person name="Brugerolle De Fraissinette N."/>
            <person name="Rezende De Castro R."/>
            <person name="Schneider M.P."/>
            <person name="Vasconcelos V."/>
            <person name="Leao P.N."/>
        </authorList>
    </citation>
    <scope>NUCLEOTIDE SEQUENCE</scope>
    <source>
        <strain evidence="2">LEGE 06105</strain>
    </source>
</reference>
<dbReference type="Proteomes" id="UP000620559">
    <property type="component" value="Unassembled WGS sequence"/>
</dbReference>
<evidence type="ECO:0000313" key="2">
    <source>
        <dbReference type="EMBL" id="MBE9211412.1"/>
    </source>
</evidence>
<evidence type="ECO:0000259" key="1">
    <source>
        <dbReference type="Pfam" id="PF00583"/>
    </source>
</evidence>
<organism evidence="2 3">
    <name type="scientific">Plectonema cf. radiosum LEGE 06105</name>
    <dbReference type="NCBI Taxonomy" id="945769"/>
    <lineage>
        <taxon>Bacteria</taxon>
        <taxon>Bacillati</taxon>
        <taxon>Cyanobacteriota</taxon>
        <taxon>Cyanophyceae</taxon>
        <taxon>Oscillatoriophycideae</taxon>
        <taxon>Oscillatoriales</taxon>
        <taxon>Microcoleaceae</taxon>
        <taxon>Plectonema</taxon>
    </lineage>
</organism>
<gene>
    <name evidence="2" type="ORF">IQ247_01535</name>
</gene>
<proteinExistence type="predicted"/>
<name>A0A8J7EYN3_9CYAN</name>
<evidence type="ECO:0000313" key="3">
    <source>
        <dbReference type="Proteomes" id="UP000620559"/>
    </source>
</evidence>
<accession>A0A8J7EYN3</accession>
<dbReference type="SUPFAM" id="SSF55729">
    <property type="entry name" value="Acyl-CoA N-acyltransferases (Nat)"/>
    <property type="match status" value="1"/>
</dbReference>
<dbReference type="Pfam" id="PF00583">
    <property type="entry name" value="Acetyltransf_1"/>
    <property type="match status" value="1"/>
</dbReference>
<dbReference type="EMBL" id="JADEWL010000003">
    <property type="protein sequence ID" value="MBE9211412.1"/>
    <property type="molecule type" value="Genomic_DNA"/>
</dbReference>
<keyword evidence="3" id="KW-1185">Reference proteome</keyword>
<dbReference type="AlphaFoldDB" id="A0A8J7EYN3"/>
<protein>
    <submittedName>
        <fullName evidence="2">GNAT family N-acetyltransferase</fullName>
    </submittedName>
</protein>